<evidence type="ECO:0000313" key="8">
    <source>
        <dbReference type="Proteomes" id="UP001150569"/>
    </source>
</evidence>
<evidence type="ECO:0000256" key="3">
    <source>
        <dbReference type="ARBA" id="ARBA00022801"/>
    </source>
</evidence>
<organism evidence="7 8">
    <name type="scientific">Tieghemiomyces parasiticus</name>
    <dbReference type="NCBI Taxonomy" id="78921"/>
    <lineage>
        <taxon>Eukaryota</taxon>
        <taxon>Fungi</taxon>
        <taxon>Fungi incertae sedis</taxon>
        <taxon>Zoopagomycota</taxon>
        <taxon>Kickxellomycotina</taxon>
        <taxon>Dimargaritomycetes</taxon>
        <taxon>Dimargaritales</taxon>
        <taxon>Dimargaritaceae</taxon>
        <taxon>Tieghemiomyces</taxon>
    </lineage>
</organism>
<comment type="caution">
    <text evidence="7">The sequence shown here is derived from an EMBL/GenBank/DDBJ whole genome shotgun (WGS) entry which is preliminary data.</text>
</comment>
<feature type="domain" description="PEX14-like helix-turn-helix" evidence="6">
    <location>
        <begin position="164"/>
        <end position="234"/>
    </location>
</feature>
<gene>
    <name evidence="7" type="ORF">IWQ60_008068</name>
</gene>
<accession>A0A9W8DS89</accession>
<feature type="compositionally biased region" description="Low complexity" evidence="4">
    <location>
        <begin position="512"/>
        <end position="522"/>
    </location>
</feature>
<dbReference type="PANTHER" id="PTHR43176:SF3">
    <property type="entry name" value="3-HYDROXYISOBUTYRYL-COA HYDROLASE, MITOCHONDRIAL"/>
    <property type="match status" value="1"/>
</dbReference>
<dbReference type="EC" id="3.1.2.4" evidence="2"/>
<dbReference type="Pfam" id="PF25871">
    <property type="entry name" value="HTH_76"/>
    <property type="match status" value="2"/>
</dbReference>
<feature type="region of interest" description="Disordered" evidence="4">
    <location>
        <begin position="869"/>
        <end position="903"/>
    </location>
</feature>
<evidence type="ECO:0000256" key="2">
    <source>
        <dbReference type="ARBA" id="ARBA00011915"/>
    </source>
</evidence>
<dbReference type="Gene3D" id="3.90.226.10">
    <property type="entry name" value="2-enoyl-CoA Hydratase, Chain A, domain 1"/>
    <property type="match status" value="1"/>
</dbReference>
<feature type="region of interest" description="Disordered" evidence="4">
    <location>
        <begin position="766"/>
        <end position="842"/>
    </location>
</feature>
<feature type="compositionally biased region" description="Low complexity" evidence="4">
    <location>
        <begin position="137"/>
        <end position="152"/>
    </location>
</feature>
<dbReference type="Pfam" id="PF16113">
    <property type="entry name" value="ECH_2"/>
    <property type="match status" value="1"/>
</dbReference>
<feature type="compositionally biased region" description="Basic and acidic residues" evidence="4">
    <location>
        <begin position="793"/>
        <end position="804"/>
    </location>
</feature>
<name>A0A9W8DS89_9FUNG</name>
<evidence type="ECO:0000313" key="7">
    <source>
        <dbReference type="EMBL" id="KAJ1916537.1"/>
    </source>
</evidence>
<reference evidence="7" key="1">
    <citation type="submission" date="2022-07" db="EMBL/GenBank/DDBJ databases">
        <title>Phylogenomic reconstructions and comparative analyses of Kickxellomycotina fungi.</title>
        <authorList>
            <person name="Reynolds N.K."/>
            <person name="Stajich J.E."/>
            <person name="Barry K."/>
            <person name="Grigoriev I.V."/>
            <person name="Crous P."/>
            <person name="Smith M.E."/>
        </authorList>
    </citation>
    <scope>NUCLEOTIDE SEQUENCE</scope>
    <source>
        <strain evidence="7">RSA 861</strain>
    </source>
</reference>
<evidence type="ECO:0000256" key="1">
    <source>
        <dbReference type="ARBA" id="ARBA00001709"/>
    </source>
</evidence>
<dbReference type="PANTHER" id="PTHR43176">
    <property type="entry name" value="3-HYDROXYISOBUTYRYL-COA HYDROLASE-RELATED"/>
    <property type="match status" value="1"/>
</dbReference>
<dbReference type="SUPFAM" id="SSF52096">
    <property type="entry name" value="ClpP/crotonase"/>
    <property type="match status" value="1"/>
</dbReference>
<proteinExistence type="predicted"/>
<dbReference type="Proteomes" id="UP001150569">
    <property type="component" value="Unassembled WGS sequence"/>
</dbReference>
<feature type="domain" description="Enoyl-CoA hydratase/isomerase" evidence="5">
    <location>
        <begin position="539"/>
        <end position="728"/>
    </location>
</feature>
<dbReference type="InterPro" id="IPR058841">
    <property type="entry name" value="HTH_76"/>
</dbReference>
<feature type="region of interest" description="Disordered" evidence="4">
    <location>
        <begin position="134"/>
        <end position="160"/>
    </location>
</feature>
<feature type="compositionally biased region" description="Low complexity" evidence="4">
    <location>
        <begin position="68"/>
        <end position="93"/>
    </location>
</feature>
<keyword evidence="3" id="KW-0378">Hydrolase</keyword>
<keyword evidence="8" id="KW-1185">Reference proteome</keyword>
<protein>
    <recommendedName>
        <fullName evidence="2">3-hydroxyisobutyryl-CoA hydrolase</fullName>
        <ecNumber evidence="2">3.1.2.4</ecNumber>
    </recommendedName>
</protein>
<sequence>MASDPRRAALNRVAIAAHADRAASLNAHNSSLAVCPFSVEELKRFHEFDKYPWDTDTTYQRGLQEVCSSPAQPSPKSASANDAQATAAAAPPAGDRDLTPDQLLQLRLHYFTKLGKPIDPVKYARFRQLAADFGPESESSSDGRSSASTSPSEDGDKDNDALTAYRHFDSYNFANDQAFQAGLQQVLSEFRAHRPNWADSKDLDAQVLKCQLYYFSKKVRPLNIKGYLAYRKRRDDRNSAAAKCPFAHTWNHGSAPARDLDAIFDQQRVGITLQYLFPDYETARPWDPALIRRYIGTVPYLLSEAIYHGARTLIIARRRAWQPKHTPVPAKAPGPPPPREDVYFQPGVDLSDHQADYRRMHESALAKDRDGPPPTAATARIQFAATGGREAYLATLRNFYVLVDQNIQASGHLSYVSMMDGMAHRSMADFISTYRYNIGTENACLCLSPLGDNLFPWLPVSGLYLLSRLGATLGGNYLDTMASPEISQPRFGSLSLEDPQDYLSGRPGDPETTSSTTAPPGTASVTNNSLAYFLLFYRGFKLRPPEMLQLKILDCFVPAARYDELRRKLCMVGGTTDGGAGDNGGASAATRDIAIRLTYESERAYPGPSRLDAWKPLIEKHLSNVQTAQQLVDAFERMPTAWAQACSQSIIENSPLLIRIMMEAVNMAHTLCVEQCDQLEFYIAQQFSLTDDFYTYLNAQVEDVPVAKLKWQHTSLSEVTDEEVDDFFAGFDPEARFERIVLSGPVDSAPEPSLDEKGLAAYLHSQAASTEDDVSKQATSPSPQNSFSRQKQRPSDPDSSKEEAAVTGETASKCPVTGATAALTERPEGSSPPPQCPFSRTRQCEKLNGTKVGEVAYVNGDELKCPVTGAAAKSTDQEEGANPPPQCPFSRMRQARSPGSPSG</sequence>
<dbReference type="OrthoDB" id="9936937at2759"/>
<dbReference type="GO" id="GO:0006574">
    <property type="term" value="P:L-valine catabolic process"/>
    <property type="evidence" value="ECO:0007669"/>
    <property type="project" value="TreeGrafter"/>
</dbReference>
<evidence type="ECO:0000259" key="5">
    <source>
        <dbReference type="Pfam" id="PF16113"/>
    </source>
</evidence>
<dbReference type="AlphaFoldDB" id="A0A9W8DS89"/>
<dbReference type="GO" id="GO:0003860">
    <property type="term" value="F:3-hydroxyisobutyryl-CoA hydrolase activity"/>
    <property type="evidence" value="ECO:0007669"/>
    <property type="project" value="UniProtKB-EC"/>
</dbReference>
<dbReference type="InterPro" id="IPR032259">
    <property type="entry name" value="HIBYL-CoA-H"/>
</dbReference>
<feature type="compositionally biased region" description="Polar residues" evidence="4">
    <location>
        <begin position="776"/>
        <end position="789"/>
    </location>
</feature>
<feature type="region of interest" description="Disordered" evidence="4">
    <location>
        <begin position="66"/>
        <end position="98"/>
    </location>
</feature>
<evidence type="ECO:0000256" key="4">
    <source>
        <dbReference type="SAM" id="MobiDB-lite"/>
    </source>
</evidence>
<dbReference type="InterPro" id="IPR029045">
    <property type="entry name" value="ClpP/crotonase-like_dom_sf"/>
</dbReference>
<feature type="domain" description="PEX14-like helix-turn-helix" evidence="6">
    <location>
        <begin position="44"/>
        <end position="127"/>
    </location>
</feature>
<dbReference type="InterPro" id="IPR045004">
    <property type="entry name" value="ECH_dom"/>
</dbReference>
<dbReference type="EMBL" id="JANBPT010000579">
    <property type="protein sequence ID" value="KAJ1916537.1"/>
    <property type="molecule type" value="Genomic_DNA"/>
</dbReference>
<evidence type="ECO:0000259" key="6">
    <source>
        <dbReference type="Pfam" id="PF25871"/>
    </source>
</evidence>
<comment type="catalytic activity">
    <reaction evidence="1">
        <text>3-hydroxy-2-methylpropanoyl-CoA + H2O = 3-hydroxy-2-methylpropanoate + CoA + H(+)</text>
        <dbReference type="Rhea" id="RHEA:20888"/>
        <dbReference type="ChEBI" id="CHEBI:11805"/>
        <dbReference type="ChEBI" id="CHEBI:15377"/>
        <dbReference type="ChEBI" id="CHEBI:15378"/>
        <dbReference type="ChEBI" id="CHEBI:57287"/>
        <dbReference type="ChEBI" id="CHEBI:57340"/>
        <dbReference type="EC" id="3.1.2.4"/>
    </reaction>
</comment>
<feature type="region of interest" description="Disordered" evidence="4">
    <location>
        <begin position="498"/>
        <end position="522"/>
    </location>
</feature>